<evidence type="ECO:0000256" key="9">
    <source>
        <dbReference type="SAM" id="Phobius"/>
    </source>
</evidence>
<feature type="transmembrane region" description="Helical" evidence="9">
    <location>
        <begin position="66"/>
        <end position="84"/>
    </location>
</feature>
<evidence type="ECO:0000256" key="3">
    <source>
        <dbReference type="ARBA" id="ARBA00022449"/>
    </source>
</evidence>
<keyword evidence="5 9" id="KW-0812">Transmembrane</keyword>
<feature type="transmembrane region" description="Helical" evidence="9">
    <location>
        <begin position="369"/>
        <end position="387"/>
    </location>
</feature>
<dbReference type="InterPro" id="IPR038770">
    <property type="entry name" value="Na+/solute_symporter_sf"/>
</dbReference>
<evidence type="ECO:0000256" key="6">
    <source>
        <dbReference type="ARBA" id="ARBA00022989"/>
    </source>
</evidence>
<keyword evidence="7" id="KW-0406">Ion transport</keyword>
<dbReference type="InterPro" id="IPR036721">
    <property type="entry name" value="RCK_C_sf"/>
</dbReference>
<evidence type="ECO:0000256" key="7">
    <source>
        <dbReference type="ARBA" id="ARBA00023065"/>
    </source>
</evidence>
<dbReference type="GO" id="GO:0015297">
    <property type="term" value="F:antiporter activity"/>
    <property type="evidence" value="ECO:0007669"/>
    <property type="project" value="UniProtKB-KW"/>
</dbReference>
<feature type="domain" description="RCK C-terminal" evidence="10">
    <location>
        <begin position="411"/>
        <end position="492"/>
    </location>
</feature>
<dbReference type="InterPro" id="IPR006037">
    <property type="entry name" value="RCK_C"/>
</dbReference>
<feature type="transmembrane region" description="Helical" evidence="9">
    <location>
        <begin position="128"/>
        <end position="148"/>
    </location>
</feature>
<keyword evidence="2" id="KW-0813">Transport</keyword>
<feature type="transmembrane region" description="Helical" evidence="9">
    <location>
        <begin position="40"/>
        <end position="59"/>
    </location>
</feature>
<keyword evidence="8 9" id="KW-0472">Membrane</keyword>
<comment type="caution">
    <text evidence="11">The sequence shown here is derived from an EMBL/GenBank/DDBJ whole genome shotgun (WGS) entry which is preliminary data.</text>
</comment>
<gene>
    <name evidence="11" type="ORF">OPHB3_2576</name>
</gene>
<dbReference type="SUPFAM" id="SSF116726">
    <property type="entry name" value="TrkA C-terminal domain-like"/>
    <property type="match status" value="1"/>
</dbReference>
<dbReference type="InterPro" id="IPR006153">
    <property type="entry name" value="Cation/H_exchanger_TM"/>
</dbReference>
<dbReference type="PANTHER" id="PTHR32507:SF7">
    <property type="entry name" value="K(+)_H(+) ANTIPORTER NHAP2"/>
    <property type="match status" value="1"/>
</dbReference>
<evidence type="ECO:0000313" key="11">
    <source>
        <dbReference type="EMBL" id="GAQ18635.1"/>
    </source>
</evidence>
<evidence type="ECO:0000256" key="5">
    <source>
        <dbReference type="ARBA" id="ARBA00022692"/>
    </source>
</evidence>
<feature type="transmembrane region" description="Helical" evidence="9">
    <location>
        <begin position="342"/>
        <end position="363"/>
    </location>
</feature>
<dbReference type="GO" id="GO:0006813">
    <property type="term" value="P:potassium ion transport"/>
    <property type="evidence" value="ECO:0007669"/>
    <property type="project" value="InterPro"/>
</dbReference>
<evidence type="ECO:0000256" key="4">
    <source>
        <dbReference type="ARBA" id="ARBA00022475"/>
    </source>
</evidence>
<reference evidence="12" key="1">
    <citation type="submission" date="2015-07" db="EMBL/GenBank/DDBJ databases">
        <title>Draft Genome Sequence of Oceanobacillus picturae Heshi-B3 that Was Isolated from Fermented Rice Bran with Aging Salted Mackerel, Which Was Named Heshiko as Traditional Fermented Seafood in Japan.</title>
        <authorList>
            <person name="Akuzawa S."/>
            <person name="Nakagawa J."/>
            <person name="Kanekatsu T."/>
            <person name="Kanesaki Y."/>
            <person name="Suzuki T."/>
        </authorList>
    </citation>
    <scope>NUCLEOTIDE SEQUENCE [LARGE SCALE GENOMIC DNA]</scope>
    <source>
        <strain evidence="12">Heshi-B3</strain>
    </source>
</reference>
<dbReference type="EMBL" id="BBXV01000030">
    <property type="protein sequence ID" value="GAQ18635.1"/>
    <property type="molecule type" value="Genomic_DNA"/>
</dbReference>
<dbReference type="AlphaFoldDB" id="A0A0U9H8B4"/>
<dbReference type="Proteomes" id="UP000052946">
    <property type="component" value="Unassembled WGS sequence"/>
</dbReference>
<dbReference type="PANTHER" id="PTHR32507">
    <property type="entry name" value="NA(+)/H(+) ANTIPORTER 1"/>
    <property type="match status" value="1"/>
</dbReference>
<feature type="transmembrane region" description="Helical" evidence="9">
    <location>
        <begin position="279"/>
        <end position="298"/>
    </location>
</feature>
<evidence type="ECO:0000313" key="12">
    <source>
        <dbReference type="Proteomes" id="UP000052946"/>
    </source>
</evidence>
<dbReference type="GO" id="GO:0005886">
    <property type="term" value="C:plasma membrane"/>
    <property type="evidence" value="ECO:0007669"/>
    <property type="project" value="UniProtKB-SubCell"/>
</dbReference>
<name>A0A0U9H8B4_9BACI</name>
<feature type="transmembrane region" description="Helical" evidence="9">
    <location>
        <begin position="192"/>
        <end position="211"/>
    </location>
</feature>
<reference evidence="11 12" key="2">
    <citation type="journal article" date="2016" name="Genome Announc.">
        <title>Draft Genome Sequence of Oceanobacillus picturae Heshi-B3, Isolated from Fermented Rice Bran in a Traditional Japanese Seafood Dish.</title>
        <authorList>
            <person name="Akuzawa S."/>
            <person name="Nagaoka J."/>
            <person name="Kanekatsu M."/>
            <person name="Kanesaki Y."/>
            <person name="Suzuki T."/>
        </authorList>
    </citation>
    <scope>NUCLEOTIDE SEQUENCE [LARGE SCALE GENOMIC DNA]</scope>
    <source>
        <strain evidence="11 12">Heshi-B3</strain>
    </source>
</reference>
<comment type="subcellular location">
    <subcellularLocation>
        <location evidence="1">Cell membrane</location>
        <topology evidence="1">Multi-pass membrane protein</topology>
    </subcellularLocation>
</comment>
<proteinExistence type="predicted"/>
<sequence length="495" mass="53388">MERAMIQEIYNSNLFILIVSLLLICSILAVQFSVKVNAPSLLFFILFGMIAGSDILGIINFSNPEIAQLVGMMALVIILFDGGMQTQWKTIRPVAAPAISLATVGVLLTSALVGVAAYFLFDLNWAEAFLMGALVGSTDAAAVFAMLAGKNITSRLEATLEGESGANDPMAVFLTTALISVVNQEGTGILEFIGQFILQMGGGLLIGLLIGKIASKSLYRIKLSSSGLYPLLAISFAYLAYSIGSLLNASGLLAVYVTALVIGNSQLKQRSPILRFNEGFSWIAQIGLFVILGLFVAPSDVFSFSIMVKGLFLSLILMFIARPVAAFLSVTGMKFKFKEKLFLSWSGLRGAVPIVLALFPLLADLENSALYFNIVFFVVLTSTLIQGTTIPKVASKLGLVSTPNTNPIYTMDLLSVGKTELEVAEYQITEHSNATDKKIKDLHLPETVNITLILREGNTVPPSGSLTLKTGDTLYMLLQDDEMKAVEEIFEAEEE</sequence>
<dbReference type="Pfam" id="PF02080">
    <property type="entry name" value="TrkA_C"/>
    <property type="match status" value="1"/>
</dbReference>
<dbReference type="PROSITE" id="PS51202">
    <property type="entry name" value="RCK_C"/>
    <property type="match status" value="1"/>
</dbReference>
<feature type="transmembrane region" description="Helical" evidence="9">
    <location>
        <begin position="247"/>
        <end position="267"/>
    </location>
</feature>
<protein>
    <submittedName>
        <fullName evidence="11">Potassium/proton antiporter</fullName>
    </submittedName>
</protein>
<keyword evidence="3" id="KW-0050">Antiport</keyword>
<dbReference type="GO" id="GO:0008324">
    <property type="term" value="F:monoatomic cation transmembrane transporter activity"/>
    <property type="evidence" value="ECO:0007669"/>
    <property type="project" value="InterPro"/>
</dbReference>
<dbReference type="GO" id="GO:1902600">
    <property type="term" value="P:proton transmembrane transport"/>
    <property type="evidence" value="ECO:0007669"/>
    <property type="project" value="InterPro"/>
</dbReference>
<evidence type="ECO:0000259" key="10">
    <source>
        <dbReference type="PROSITE" id="PS51202"/>
    </source>
</evidence>
<feature type="transmembrane region" description="Helical" evidence="9">
    <location>
        <begin position="310"/>
        <end position="330"/>
    </location>
</feature>
<dbReference type="NCBIfam" id="NF003716">
    <property type="entry name" value="PRK05326.1-3"/>
    <property type="match status" value="1"/>
</dbReference>
<evidence type="ECO:0000256" key="1">
    <source>
        <dbReference type="ARBA" id="ARBA00004651"/>
    </source>
</evidence>
<evidence type="ECO:0000256" key="8">
    <source>
        <dbReference type="ARBA" id="ARBA00023136"/>
    </source>
</evidence>
<dbReference type="Pfam" id="PF00999">
    <property type="entry name" value="Na_H_Exchanger"/>
    <property type="match status" value="1"/>
</dbReference>
<dbReference type="Gene3D" id="3.30.70.1450">
    <property type="entry name" value="Regulator of K+ conductance, C-terminal domain"/>
    <property type="match status" value="1"/>
</dbReference>
<dbReference type="NCBIfam" id="NF003715">
    <property type="entry name" value="PRK05326.1-2"/>
    <property type="match status" value="1"/>
</dbReference>
<keyword evidence="6 9" id="KW-1133">Transmembrane helix</keyword>
<evidence type="ECO:0000256" key="2">
    <source>
        <dbReference type="ARBA" id="ARBA00022448"/>
    </source>
</evidence>
<feature type="transmembrane region" description="Helical" evidence="9">
    <location>
        <begin position="12"/>
        <end position="34"/>
    </location>
</feature>
<organism evidence="11 12">
    <name type="scientific">Oceanobacillus picturae</name>
    <dbReference type="NCBI Taxonomy" id="171693"/>
    <lineage>
        <taxon>Bacteria</taxon>
        <taxon>Bacillati</taxon>
        <taxon>Bacillota</taxon>
        <taxon>Bacilli</taxon>
        <taxon>Bacillales</taxon>
        <taxon>Bacillaceae</taxon>
        <taxon>Oceanobacillus</taxon>
    </lineage>
</organism>
<keyword evidence="4" id="KW-1003">Cell membrane</keyword>
<accession>A0A0U9H8B4</accession>
<dbReference type="Gene3D" id="1.20.1530.20">
    <property type="match status" value="1"/>
</dbReference>
<feature type="transmembrane region" description="Helical" evidence="9">
    <location>
        <begin position="96"/>
        <end position="121"/>
    </location>
</feature>